<dbReference type="Proteomes" id="UP001202328">
    <property type="component" value="Unassembled WGS sequence"/>
</dbReference>
<sequence length="119" mass="14051">MYVSDEFCSSSFIPLDYKLTIALSFVVCKKNQYNTWVRMLVQKLFQQFGIKYTGLPDIFCKGSCMFKDKMNSFFVEETVKYNENGESVVKRFRSKVIVDHCDIIGDKFWKDHVKILEDE</sequence>
<dbReference type="InterPro" id="IPR007537">
    <property type="entry name" value="tRNAHis_GuaTrfase_Thg1"/>
</dbReference>
<organism evidence="2 3">
    <name type="scientific">Papaver atlanticum</name>
    <dbReference type="NCBI Taxonomy" id="357466"/>
    <lineage>
        <taxon>Eukaryota</taxon>
        <taxon>Viridiplantae</taxon>
        <taxon>Streptophyta</taxon>
        <taxon>Embryophyta</taxon>
        <taxon>Tracheophyta</taxon>
        <taxon>Spermatophyta</taxon>
        <taxon>Magnoliopsida</taxon>
        <taxon>Ranunculales</taxon>
        <taxon>Papaveraceae</taxon>
        <taxon>Papaveroideae</taxon>
        <taxon>Papaver</taxon>
    </lineage>
</organism>
<dbReference type="GO" id="GO:0000287">
    <property type="term" value="F:magnesium ion binding"/>
    <property type="evidence" value="ECO:0007669"/>
    <property type="project" value="InterPro"/>
</dbReference>
<evidence type="ECO:0000313" key="2">
    <source>
        <dbReference type="EMBL" id="KAI3906795.1"/>
    </source>
</evidence>
<feature type="domain" description="Thg1 C-terminal" evidence="1">
    <location>
        <begin position="44"/>
        <end position="105"/>
    </location>
</feature>
<dbReference type="Pfam" id="PF14413">
    <property type="entry name" value="Thg1C"/>
    <property type="match status" value="1"/>
</dbReference>
<dbReference type="Gene3D" id="3.30.70.3000">
    <property type="match status" value="1"/>
</dbReference>
<evidence type="ECO:0000313" key="3">
    <source>
        <dbReference type="Proteomes" id="UP001202328"/>
    </source>
</evidence>
<keyword evidence="3" id="KW-1185">Reference proteome</keyword>
<dbReference type="PANTHER" id="PTHR12729">
    <property type="entry name" value="TRNA(HIS) GUANYLYLTRANSFERASE-RELATED"/>
    <property type="match status" value="1"/>
</dbReference>
<dbReference type="InterPro" id="IPR038469">
    <property type="entry name" value="tRNAHis_GuaTrfase_Thg1_sf"/>
</dbReference>
<protein>
    <recommendedName>
        <fullName evidence="1">Thg1 C-terminal domain-containing protein</fullName>
    </recommendedName>
</protein>
<dbReference type="InterPro" id="IPR025845">
    <property type="entry name" value="Thg1_C_dom"/>
</dbReference>
<evidence type="ECO:0000259" key="1">
    <source>
        <dbReference type="Pfam" id="PF14413"/>
    </source>
</evidence>
<name>A0AAD4SJB7_9MAGN</name>
<comment type="caution">
    <text evidence="2">The sequence shown here is derived from an EMBL/GenBank/DDBJ whole genome shotgun (WGS) entry which is preliminary data.</text>
</comment>
<dbReference type="GO" id="GO:0006400">
    <property type="term" value="P:tRNA modification"/>
    <property type="evidence" value="ECO:0007669"/>
    <property type="project" value="InterPro"/>
</dbReference>
<proteinExistence type="predicted"/>
<dbReference type="PANTHER" id="PTHR12729:SF6">
    <property type="entry name" value="TRNA(HIS) GUANYLYLTRANSFERASE-RELATED"/>
    <property type="match status" value="1"/>
</dbReference>
<gene>
    <name evidence="2" type="ORF">MKW98_004828</name>
</gene>
<dbReference type="EMBL" id="JAJJMB010010713">
    <property type="protein sequence ID" value="KAI3906795.1"/>
    <property type="molecule type" value="Genomic_DNA"/>
</dbReference>
<reference evidence="2" key="1">
    <citation type="submission" date="2022-04" db="EMBL/GenBank/DDBJ databases">
        <title>A functionally conserved STORR gene fusion in Papaver species that diverged 16.8 million years ago.</title>
        <authorList>
            <person name="Catania T."/>
        </authorList>
    </citation>
    <scope>NUCLEOTIDE SEQUENCE</scope>
    <source>
        <strain evidence="2">S-188037</strain>
    </source>
</reference>
<accession>A0AAD4SJB7</accession>
<dbReference type="GO" id="GO:0008193">
    <property type="term" value="F:tRNA guanylyltransferase activity"/>
    <property type="evidence" value="ECO:0007669"/>
    <property type="project" value="InterPro"/>
</dbReference>
<dbReference type="AlphaFoldDB" id="A0AAD4SJB7"/>